<evidence type="ECO:0000256" key="1">
    <source>
        <dbReference type="SAM" id="MobiDB-lite"/>
    </source>
</evidence>
<dbReference type="AlphaFoldDB" id="A0AA40AA25"/>
<name>A0AA40AA25_9PEZI</name>
<organism evidence="3 4">
    <name type="scientific">Lasiosphaeris hirsuta</name>
    <dbReference type="NCBI Taxonomy" id="260670"/>
    <lineage>
        <taxon>Eukaryota</taxon>
        <taxon>Fungi</taxon>
        <taxon>Dikarya</taxon>
        <taxon>Ascomycota</taxon>
        <taxon>Pezizomycotina</taxon>
        <taxon>Sordariomycetes</taxon>
        <taxon>Sordariomycetidae</taxon>
        <taxon>Sordariales</taxon>
        <taxon>Lasiosphaeriaceae</taxon>
        <taxon>Lasiosphaeris</taxon>
    </lineage>
</organism>
<comment type="caution">
    <text evidence="3">The sequence shown here is derived from an EMBL/GenBank/DDBJ whole genome shotgun (WGS) entry which is preliminary data.</text>
</comment>
<dbReference type="Pfam" id="PF26639">
    <property type="entry name" value="Het-6_barrel"/>
    <property type="match status" value="1"/>
</dbReference>
<feature type="region of interest" description="Disordered" evidence="1">
    <location>
        <begin position="667"/>
        <end position="699"/>
    </location>
</feature>
<feature type="domain" description="Heterokaryon incompatibility" evidence="2">
    <location>
        <begin position="43"/>
        <end position="213"/>
    </location>
</feature>
<dbReference type="PANTHER" id="PTHR24148:SF73">
    <property type="entry name" value="HET DOMAIN PROTEIN (AFU_ORTHOLOGUE AFUA_8G01020)"/>
    <property type="match status" value="1"/>
</dbReference>
<evidence type="ECO:0000259" key="2">
    <source>
        <dbReference type="Pfam" id="PF06985"/>
    </source>
</evidence>
<reference evidence="3" key="1">
    <citation type="submission" date="2023-06" db="EMBL/GenBank/DDBJ databases">
        <title>Genome-scale phylogeny and comparative genomics of the fungal order Sordariales.</title>
        <authorList>
            <consortium name="Lawrence Berkeley National Laboratory"/>
            <person name="Hensen N."/>
            <person name="Bonometti L."/>
            <person name="Westerberg I."/>
            <person name="Brannstrom I.O."/>
            <person name="Guillou S."/>
            <person name="Cros-Aarteil S."/>
            <person name="Calhoun S."/>
            <person name="Haridas S."/>
            <person name="Kuo A."/>
            <person name="Mondo S."/>
            <person name="Pangilinan J."/>
            <person name="Riley R."/>
            <person name="Labutti K."/>
            <person name="Andreopoulos B."/>
            <person name="Lipzen A."/>
            <person name="Chen C."/>
            <person name="Yanf M."/>
            <person name="Daum C."/>
            <person name="Ng V."/>
            <person name="Clum A."/>
            <person name="Steindorff A."/>
            <person name="Ohm R."/>
            <person name="Martin F."/>
            <person name="Silar P."/>
            <person name="Natvig D."/>
            <person name="Lalanne C."/>
            <person name="Gautier V."/>
            <person name="Ament-Velasquez S.L."/>
            <person name="Kruys A."/>
            <person name="Hutchinson M.I."/>
            <person name="Powell A.J."/>
            <person name="Barry K."/>
            <person name="Miller A.N."/>
            <person name="Grigoriev I.V."/>
            <person name="Debuchy R."/>
            <person name="Gladieux P."/>
            <person name="Thoren M.H."/>
            <person name="Johannesson H."/>
        </authorList>
    </citation>
    <scope>NUCLEOTIDE SEQUENCE</scope>
    <source>
        <strain evidence="3">SMH4607-1</strain>
    </source>
</reference>
<dbReference type="EMBL" id="JAUKUA010000005">
    <property type="protein sequence ID" value="KAK0712044.1"/>
    <property type="molecule type" value="Genomic_DNA"/>
</dbReference>
<keyword evidence="4" id="KW-1185">Reference proteome</keyword>
<dbReference type="InterPro" id="IPR010730">
    <property type="entry name" value="HET"/>
</dbReference>
<dbReference type="InterPro" id="IPR052895">
    <property type="entry name" value="HetReg/Transcr_Mod"/>
</dbReference>
<sequence>MALYQPLDASCKEIRLLKITGESQGMITCRLHTVSLADGIPRFTALSYVWGSPTPNTSILVNGAELSITMNLADALKSVTSHWQASFPGSDPADFWLWVDSVCINQADLQERGSQVQLMSTLYQSAELVIGWVGAAEPERILLAFDTILILGKEFNRLAWKNSGGSMAASDLNWLKGYPYLYTLDSEGANERWSAIYHLLDLPYWTRLWIFQEAVLARKLLLSSPFASIDFNILAHTTLGVCQMLTVPQGQLTTPVSELWMALRLNTTHWKRVICIQAARSGYTPESGPREAFRRSPKYLAHRLALGSNLLEATDPRDYVYGMLGLNGLHIMPNYKSEHPYSAWMDYVKCWTSIPGGCLDELGADSICQLAFLDFSGIGFFEYPLGCPSWVPNFPARARMMVPRNGVTRNPILTGKDDALEILGNIMKVKGLVIGRIHRIALSDIPPNGANTPREFEVAGSILQYLGGLVARYPKYVTGISPIHALTRILLGEDDVVVSPTTAELFRRGFELLLSLCGFVFASSSDSSVATIEDAARLKLGLGPEANPIRWLVDNFWTTSEIHETGISKLETLRSAELYLQSFTNDFAERFVQIHKLFQDSIILETEDGHVGACPRGSQVGDILVALYGNKYPVVLRPAEEGKYRFVGNASVWGFMDGEAFLPPFSAKRERNVPPSARKQRKSSSIGRKGPNKPNRGVIPVSDLQTFEVI</sequence>
<proteinExistence type="predicted"/>
<dbReference type="PANTHER" id="PTHR24148">
    <property type="entry name" value="ANKYRIN REPEAT DOMAIN-CONTAINING PROTEIN 39 HOMOLOG-RELATED"/>
    <property type="match status" value="1"/>
</dbReference>
<dbReference type="Proteomes" id="UP001172102">
    <property type="component" value="Unassembled WGS sequence"/>
</dbReference>
<dbReference type="Pfam" id="PF06985">
    <property type="entry name" value="HET"/>
    <property type="match status" value="1"/>
</dbReference>
<accession>A0AA40AA25</accession>
<evidence type="ECO:0000313" key="3">
    <source>
        <dbReference type="EMBL" id="KAK0712044.1"/>
    </source>
</evidence>
<gene>
    <name evidence="3" type="ORF">B0H67DRAFT_611964</name>
</gene>
<evidence type="ECO:0000313" key="4">
    <source>
        <dbReference type="Proteomes" id="UP001172102"/>
    </source>
</evidence>
<protein>
    <submittedName>
        <fullName evidence="3">Heterokaryon incompatibility protein-domain-containing protein</fullName>
    </submittedName>
</protein>